<dbReference type="Proteomes" id="UP000239724">
    <property type="component" value="Unassembled WGS sequence"/>
</dbReference>
<evidence type="ECO:0008006" key="4">
    <source>
        <dbReference type="Google" id="ProtNLM"/>
    </source>
</evidence>
<protein>
    <recommendedName>
        <fullName evidence="4">EF-hand domain-containing protein</fullName>
    </recommendedName>
</protein>
<keyword evidence="3" id="KW-1185">Reference proteome</keyword>
<comment type="caution">
    <text evidence="2">The sequence shown here is derived from an EMBL/GenBank/DDBJ whole genome shotgun (WGS) entry which is preliminary data.</text>
</comment>
<accession>A0A2S6NMT4</accession>
<gene>
    <name evidence="2" type="ORF">CCS01_03585</name>
</gene>
<sequence length="107" mass="12213">MKPHVRRKWEEHFAQANKAHDGHLTLEEAKAGYPTIARHFHSIDVDGKGFVTVDDVRAWHALRRATAHLHQTSDDGLRPRNAFQRTYPDEPPKPQNTSTTTQVSARP</sequence>
<dbReference type="EMBL" id="NHRY01000048">
    <property type="protein sequence ID" value="PPQ37439.1"/>
    <property type="molecule type" value="Genomic_DNA"/>
</dbReference>
<evidence type="ECO:0000313" key="3">
    <source>
        <dbReference type="Proteomes" id="UP000239724"/>
    </source>
</evidence>
<name>A0A2S6NMT4_RHOGL</name>
<dbReference type="Gene3D" id="1.10.238.10">
    <property type="entry name" value="EF-hand"/>
    <property type="match status" value="1"/>
</dbReference>
<organism evidence="2 3">
    <name type="scientific">Rhodopila globiformis</name>
    <name type="common">Rhodopseudomonas globiformis</name>
    <dbReference type="NCBI Taxonomy" id="1071"/>
    <lineage>
        <taxon>Bacteria</taxon>
        <taxon>Pseudomonadati</taxon>
        <taxon>Pseudomonadota</taxon>
        <taxon>Alphaproteobacteria</taxon>
        <taxon>Acetobacterales</taxon>
        <taxon>Acetobacteraceae</taxon>
        <taxon>Rhodopila</taxon>
    </lineage>
</organism>
<dbReference type="OrthoDB" id="7285277at2"/>
<feature type="region of interest" description="Disordered" evidence="1">
    <location>
        <begin position="67"/>
        <end position="107"/>
    </location>
</feature>
<dbReference type="AlphaFoldDB" id="A0A2S6NMT4"/>
<evidence type="ECO:0000313" key="2">
    <source>
        <dbReference type="EMBL" id="PPQ37439.1"/>
    </source>
</evidence>
<dbReference type="SUPFAM" id="SSF47473">
    <property type="entry name" value="EF-hand"/>
    <property type="match status" value="1"/>
</dbReference>
<reference evidence="2 3" key="1">
    <citation type="journal article" date="2018" name="Arch. Microbiol.">
        <title>New insights into the metabolic potential of the phototrophic purple bacterium Rhodopila globiformis DSM 161(T) from its draft genome sequence and evidence for a vanadium-dependent nitrogenase.</title>
        <authorList>
            <person name="Imhoff J.F."/>
            <person name="Rahn T."/>
            <person name="Kunzel S."/>
            <person name="Neulinger S.C."/>
        </authorList>
    </citation>
    <scope>NUCLEOTIDE SEQUENCE [LARGE SCALE GENOMIC DNA]</scope>
    <source>
        <strain evidence="2 3">DSM 161</strain>
    </source>
</reference>
<evidence type="ECO:0000256" key="1">
    <source>
        <dbReference type="SAM" id="MobiDB-lite"/>
    </source>
</evidence>
<dbReference type="InterPro" id="IPR011992">
    <property type="entry name" value="EF-hand-dom_pair"/>
</dbReference>
<proteinExistence type="predicted"/>
<dbReference type="RefSeq" id="WP_104517470.1">
    <property type="nucleotide sequence ID" value="NZ_NHRY01000048.1"/>
</dbReference>
<feature type="compositionally biased region" description="Polar residues" evidence="1">
    <location>
        <begin position="95"/>
        <end position="107"/>
    </location>
</feature>